<evidence type="ECO:0000256" key="1">
    <source>
        <dbReference type="ARBA" id="ARBA00007118"/>
    </source>
</evidence>
<comment type="similarity">
    <text evidence="1">Belongs to the nitroreductase family.</text>
</comment>
<evidence type="ECO:0000256" key="2">
    <source>
        <dbReference type="ARBA" id="ARBA00023002"/>
    </source>
</evidence>
<dbReference type="InterPro" id="IPR000415">
    <property type="entry name" value="Nitroreductase-like"/>
</dbReference>
<accession>A0A0S7XKL8</accession>
<gene>
    <name evidence="5" type="ORF">AMK68_05005</name>
</gene>
<reference evidence="5 6" key="1">
    <citation type="journal article" date="2015" name="Microbiome">
        <title>Genomic resolution of linkages in carbon, nitrogen, and sulfur cycling among widespread estuary sediment bacteria.</title>
        <authorList>
            <person name="Baker B.J."/>
            <person name="Lazar C.S."/>
            <person name="Teske A.P."/>
            <person name="Dick G.J."/>
        </authorList>
    </citation>
    <scope>NUCLEOTIDE SEQUENCE [LARGE SCALE GENOMIC DNA]</scope>
    <source>
        <strain evidence="5">DG_56</strain>
    </source>
</reference>
<keyword evidence="2" id="KW-0560">Oxidoreductase</keyword>
<comment type="caution">
    <text evidence="5">The sequence shown here is derived from an EMBL/GenBank/DDBJ whole genome shotgun (WGS) entry which is preliminary data.</text>
</comment>
<dbReference type="EMBL" id="LIZY01000118">
    <property type="protein sequence ID" value="KPJ62380.1"/>
    <property type="molecule type" value="Genomic_DNA"/>
</dbReference>
<evidence type="ECO:0000259" key="3">
    <source>
        <dbReference type="Pfam" id="PF00881"/>
    </source>
</evidence>
<dbReference type="Gene3D" id="3.40.109.10">
    <property type="entry name" value="NADH Oxidase"/>
    <property type="match status" value="1"/>
</dbReference>
<dbReference type="GO" id="GO:0016491">
    <property type="term" value="F:oxidoreductase activity"/>
    <property type="evidence" value="ECO:0007669"/>
    <property type="project" value="UniProtKB-KW"/>
</dbReference>
<dbReference type="CDD" id="cd02139">
    <property type="entry name" value="nitroreductase"/>
    <property type="match status" value="1"/>
</dbReference>
<dbReference type="PANTHER" id="PTHR43673">
    <property type="entry name" value="NAD(P)H NITROREDUCTASE YDGI-RELATED"/>
    <property type="match status" value="1"/>
</dbReference>
<feature type="domain" description="Nitroreductase" evidence="3">
    <location>
        <begin position="7"/>
        <end position="62"/>
    </location>
</feature>
<organism evidence="5 6">
    <name type="scientific">candidate division KD3-62 bacterium DG_56</name>
    <dbReference type="NCBI Taxonomy" id="1704032"/>
    <lineage>
        <taxon>Bacteria</taxon>
        <taxon>candidate division KD3-62</taxon>
    </lineage>
</organism>
<evidence type="ECO:0000313" key="6">
    <source>
        <dbReference type="Proteomes" id="UP000052020"/>
    </source>
</evidence>
<dbReference type="Proteomes" id="UP000052020">
    <property type="component" value="Unassembled WGS sequence"/>
</dbReference>
<proteinExistence type="inferred from homology"/>
<dbReference type="InterPro" id="IPR029478">
    <property type="entry name" value="TM1586_NiRdase"/>
</dbReference>
<sequence>MEFMEVVRRRRSIRKYRPDPVPEELITSVLEAARLAPSWANTQCWKFVVVTDHETRRALAQAGNKWIADVPVIIVACADPSLPGIKGDQHYYMLDIGIAMEHLVLAAADQGLGTCWIGAFDENAVRRALGVPPNIRVVAETPLGYPDEDPPPKPRKSLEEIACMERYR</sequence>
<evidence type="ECO:0000313" key="5">
    <source>
        <dbReference type="EMBL" id="KPJ62380.1"/>
    </source>
</evidence>
<dbReference type="Pfam" id="PF00881">
    <property type="entry name" value="Nitroreductase"/>
    <property type="match status" value="1"/>
</dbReference>
<evidence type="ECO:0000259" key="4">
    <source>
        <dbReference type="Pfam" id="PF14512"/>
    </source>
</evidence>
<dbReference type="InterPro" id="IPR029479">
    <property type="entry name" value="Nitroreductase"/>
</dbReference>
<dbReference type="SUPFAM" id="SSF55469">
    <property type="entry name" value="FMN-dependent nitroreductase-like"/>
    <property type="match status" value="1"/>
</dbReference>
<dbReference type="PANTHER" id="PTHR43673:SF10">
    <property type="entry name" value="NADH DEHYDROGENASE_NAD(P)H NITROREDUCTASE XCC3605-RELATED"/>
    <property type="match status" value="1"/>
</dbReference>
<dbReference type="AlphaFoldDB" id="A0A0S7XKL8"/>
<feature type="domain" description="Putative nitroreductase TM1586" evidence="4">
    <location>
        <begin position="88"/>
        <end position="163"/>
    </location>
</feature>
<protein>
    <submittedName>
        <fullName evidence="5">Nitroreductase</fullName>
    </submittedName>
</protein>
<name>A0A0S7XKL8_9BACT</name>
<dbReference type="Pfam" id="PF14512">
    <property type="entry name" value="TM1586_NiRdase"/>
    <property type="match status" value="1"/>
</dbReference>